<proteinExistence type="predicted"/>
<reference evidence="7" key="2">
    <citation type="submission" date="2015-01" db="EMBL/GenBank/DDBJ databases">
        <title>Evolutionary Origins and Diversification of the Mycorrhizal Mutualists.</title>
        <authorList>
            <consortium name="DOE Joint Genome Institute"/>
            <consortium name="Mycorrhizal Genomics Consortium"/>
            <person name="Kohler A."/>
            <person name="Kuo A."/>
            <person name="Nagy L.G."/>
            <person name="Floudas D."/>
            <person name="Copeland A."/>
            <person name="Barry K.W."/>
            <person name="Cichocki N."/>
            <person name="Veneault-Fourrey C."/>
            <person name="LaButti K."/>
            <person name="Lindquist E.A."/>
            <person name="Lipzen A."/>
            <person name="Lundell T."/>
            <person name="Morin E."/>
            <person name="Murat C."/>
            <person name="Riley R."/>
            <person name="Ohm R."/>
            <person name="Sun H."/>
            <person name="Tunlid A."/>
            <person name="Henrissat B."/>
            <person name="Grigoriev I.V."/>
            <person name="Hibbett D.S."/>
            <person name="Martin F."/>
        </authorList>
    </citation>
    <scope>NUCLEOTIDE SEQUENCE [LARGE SCALE GENOMIC DNA]</scope>
    <source>
        <strain evidence="7">MAFF 305830</strain>
    </source>
</reference>
<gene>
    <name evidence="6" type="ORF">M408DRAFT_14525</name>
</gene>
<dbReference type="STRING" id="933852.A0A0C2X432"/>
<dbReference type="Proteomes" id="UP000054097">
    <property type="component" value="Unassembled WGS sequence"/>
</dbReference>
<organism evidence="6 7">
    <name type="scientific">Serendipita vermifera MAFF 305830</name>
    <dbReference type="NCBI Taxonomy" id="933852"/>
    <lineage>
        <taxon>Eukaryota</taxon>
        <taxon>Fungi</taxon>
        <taxon>Dikarya</taxon>
        <taxon>Basidiomycota</taxon>
        <taxon>Agaricomycotina</taxon>
        <taxon>Agaricomycetes</taxon>
        <taxon>Sebacinales</taxon>
        <taxon>Serendipitaceae</taxon>
        <taxon>Serendipita</taxon>
    </lineage>
</organism>
<sequence length="368" mass="39140">MKLLVLVSIALSALPAVWAQGKIWDQCGGKTWTGSTSCVSGATCVYSNEYYSQCIPSTAAPSATTTSTSRSSSSSIPGTGSSTSSAPATSGTSGTKYWFSFGDSYTATGFSVTGTQPSTSNPFGNPAYPGTNTCGNNAPNWINYAATTLNTTFVKVYNHAYSGAVIDTKLVAGFGSGIKSLTDQTNDFLNYEVQGKAYYPGWTAADSLFSVWIGINDIGSTYSNSGSRPAFNTQLLNRYFELVTSMYNAGARNFLFLTVPPVDRSPLMLGNSASARSAEKTVILDYNSQLKTLAASFASSHPDVTYQVYDTQTIFTTVLDRPSSYGLKDATSYGSGSDVAWCNTYHPSPAFHLQIAKDLAPLIKGKYI</sequence>
<protein>
    <submittedName>
        <fullName evidence="6">Carbohydrate esterase family 16 protein</fullName>
    </submittedName>
</protein>
<dbReference type="Gene3D" id="3.40.50.1110">
    <property type="entry name" value="SGNH hydrolase"/>
    <property type="match status" value="1"/>
</dbReference>
<dbReference type="GO" id="GO:0005975">
    <property type="term" value="P:carbohydrate metabolic process"/>
    <property type="evidence" value="ECO:0007669"/>
    <property type="project" value="InterPro"/>
</dbReference>
<dbReference type="InterPro" id="IPR001087">
    <property type="entry name" value="GDSL"/>
</dbReference>
<dbReference type="EMBL" id="KN824279">
    <property type="protein sequence ID" value="KIM32948.1"/>
    <property type="molecule type" value="Genomic_DNA"/>
</dbReference>
<dbReference type="InterPro" id="IPR051058">
    <property type="entry name" value="GDSL_Est/Lipase"/>
</dbReference>
<evidence type="ECO:0000256" key="2">
    <source>
        <dbReference type="ARBA" id="ARBA00022801"/>
    </source>
</evidence>
<dbReference type="Pfam" id="PF00734">
    <property type="entry name" value="CBM_1"/>
    <property type="match status" value="1"/>
</dbReference>
<dbReference type="PROSITE" id="PS00562">
    <property type="entry name" value="CBM1_1"/>
    <property type="match status" value="1"/>
</dbReference>
<keyword evidence="2" id="KW-0378">Hydrolase</keyword>
<dbReference type="AlphaFoldDB" id="A0A0C2X432"/>
<reference evidence="6 7" key="1">
    <citation type="submission" date="2014-04" db="EMBL/GenBank/DDBJ databases">
        <authorList>
            <consortium name="DOE Joint Genome Institute"/>
            <person name="Kuo A."/>
            <person name="Zuccaro A."/>
            <person name="Kohler A."/>
            <person name="Nagy L.G."/>
            <person name="Floudas D."/>
            <person name="Copeland A."/>
            <person name="Barry K.W."/>
            <person name="Cichocki N."/>
            <person name="Veneault-Fourrey C."/>
            <person name="LaButti K."/>
            <person name="Lindquist E.A."/>
            <person name="Lipzen A."/>
            <person name="Lundell T."/>
            <person name="Morin E."/>
            <person name="Murat C."/>
            <person name="Sun H."/>
            <person name="Tunlid A."/>
            <person name="Henrissat B."/>
            <person name="Grigoriev I.V."/>
            <person name="Hibbett D.S."/>
            <person name="Martin F."/>
            <person name="Nordberg H.P."/>
            <person name="Cantor M.N."/>
            <person name="Hua S.X."/>
        </authorList>
    </citation>
    <scope>NUCLEOTIDE SEQUENCE [LARGE SCALE GENOMIC DNA]</scope>
    <source>
        <strain evidence="6 7">MAFF 305830</strain>
    </source>
</reference>
<dbReference type="SUPFAM" id="SSF52266">
    <property type="entry name" value="SGNH hydrolase"/>
    <property type="match status" value="1"/>
</dbReference>
<dbReference type="PROSITE" id="PS51164">
    <property type="entry name" value="CBM1_2"/>
    <property type="match status" value="1"/>
</dbReference>
<feature type="region of interest" description="Disordered" evidence="3">
    <location>
        <begin position="60"/>
        <end position="91"/>
    </location>
</feature>
<dbReference type="GO" id="GO:0005576">
    <property type="term" value="C:extracellular region"/>
    <property type="evidence" value="ECO:0007669"/>
    <property type="project" value="InterPro"/>
</dbReference>
<evidence type="ECO:0000259" key="5">
    <source>
        <dbReference type="PROSITE" id="PS51164"/>
    </source>
</evidence>
<dbReference type="PANTHER" id="PTHR45648:SF85">
    <property type="entry name" value="A, PUTATIVE (AFU_ORTHOLOGUE AFUA_2G10760)-RELATED"/>
    <property type="match status" value="1"/>
</dbReference>
<evidence type="ECO:0000256" key="3">
    <source>
        <dbReference type="SAM" id="MobiDB-lite"/>
    </source>
</evidence>
<dbReference type="HOGENOM" id="CLU_015101_4_2_1"/>
<dbReference type="SUPFAM" id="SSF57180">
    <property type="entry name" value="Cellulose-binding domain"/>
    <property type="match status" value="1"/>
</dbReference>
<dbReference type="GO" id="GO:0016788">
    <property type="term" value="F:hydrolase activity, acting on ester bonds"/>
    <property type="evidence" value="ECO:0007669"/>
    <property type="project" value="InterPro"/>
</dbReference>
<name>A0A0C2X432_SERVB</name>
<keyword evidence="1 4" id="KW-0732">Signal</keyword>
<evidence type="ECO:0000256" key="4">
    <source>
        <dbReference type="SAM" id="SignalP"/>
    </source>
</evidence>
<dbReference type="InterPro" id="IPR035971">
    <property type="entry name" value="CBD_sf"/>
</dbReference>
<evidence type="ECO:0000256" key="1">
    <source>
        <dbReference type="ARBA" id="ARBA00022729"/>
    </source>
</evidence>
<evidence type="ECO:0000313" key="6">
    <source>
        <dbReference type="EMBL" id="KIM32948.1"/>
    </source>
</evidence>
<dbReference type="SMART" id="SM00236">
    <property type="entry name" value="fCBD"/>
    <property type="match status" value="1"/>
</dbReference>
<keyword evidence="7" id="KW-1185">Reference proteome</keyword>
<feature type="domain" description="CBM1" evidence="5">
    <location>
        <begin position="19"/>
        <end position="55"/>
    </location>
</feature>
<dbReference type="Pfam" id="PF00657">
    <property type="entry name" value="Lipase_GDSL"/>
    <property type="match status" value="1"/>
</dbReference>
<dbReference type="InterPro" id="IPR000254">
    <property type="entry name" value="CBD"/>
</dbReference>
<dbReference type="CDD" id="cd01846">
    <property type="entry name" value="fatty_acyltransferase_like"/>
    <property type="match status" value="1"/>
</dbReference>
<accession>A0A0C2X432</accession>
<dbReference type="PANTHER" id="PTHR45648">
    <property type="entry name" value="GDSL LIPASE/ACYLHYDROLASE FAMILY PROTEIN (AFU_ORTHOLOGUE AFUA_4G14700)"/>
    <property type="match status" value="1"/>
</dbReference>
<feature type="chain" id="PRO_5002158423" evidence="4">
    <location>
        <begin position="20"/>
        <end position="368"/>
    </location>
</feature>
<dbReference type="InterPro" id="IPR036514">
    <property type="entry name" value="SGNH_hydro_sf"/>
</dbReference>
<feature type="signal peptide" evidence="4">
    <location>
        <begin position="1"/>
        <end position="19"/>
    </location>
</feature>
<dbReference type="OrthoDB" id="1600564at2759"/>
<dbReference type="GO" id="GO:0030248">
    <property type="term" value="F:cellulose binding"/>
    <property type="evidence" value="ECO:0007669"/>
    <property type="project" value="InterPro"/>
</dbReference>
<evidence type="ECO:0000313" key="7">
    <source>
        <dbReference type="Proteomes" id="UP000054097"/>
    </source>
</evidence>